<dbReference type="InterPro" id="IPR010730">
    <property type="entry name" value="HET"/>
</dbReference>
<evidence type="ECO:0000313" key="3">
    <source>
        <dbReference type="EMBL" id="KAF2123042.1"/>
    </source>
</evidence>
<keyword evidence="4" id="KW-1185">Reference proteome</keyword>
<dbReference type="PANTHER" id="PTHR24148:SF64">
    <property type="entry name" value="HETEROKARYON INCOMPATIBILITY DOMAIN-CONTAINING PROTEIN"/>
    <property type="match status" value="1"/>
</dbReference>
<organism evidence="3 4">
    <name type="scientific">Lophiotrema nucula</name>
    <dbReference type="NCBI Taxonomy" id="690887"/>
    <lineage>
        <taxon>Eukaryota</taxon>
        <taxon>Fungi</taxon>
        <taxon>Dikarya</taxon>
        <taxon>Ascomycota</taxon>
        <taxon>Pezizomycotina</taxon>
        <taxon>Dothideomycetes</taxon>
        <taxon>Pleosporomycetidae</taxon>
        <taxon>Pleosporales</taxon>
        <taxon>Lophiotremataceae</taxon>
        <taxon>Lophiotrema</taxon>
    </lineage>
</organism>
<reference evidence="3" key="1">
    <citation type="journal article" date="2020" name="Stud. Mycol.">
        <title>101 Dothideomycetes genomes: a test case for predicting lifestyles and emergence of pathogens.</title>
        <authorList>
            <person name="Haridas S."/>
            <person name="Albert R."/>
            <person name="Binder M."/>
            <person name="Bloem J."/>
            <person name="Labutti K."/>
            <person name="Salamov A."/>
            <person name="Andreopoulos B."/>
            <person name="Baker S."/>
            <person name="Barry K."/>
            <person name="Bills G."/>
            <person name="Bluhm B."/>
            <person name="Cannon C."/>
            <person name="Castanera R."/>
            <person name="Culley D."/>
            <person name="Daum C."/>
            <person name="Ezra D."/>
            <person name="Gonzalez J."/>
            <person name="Henrissat B."/>
            <person name="Kuo A."/>
            <person name="Liang C."/>
            <person name="Lipzen A."/>
            <person name="Lutzoni F."/>
            <person name="Magnuson J."/>
            <person name="Mondo S."/>
            <person name="Nolan M."/>
            <person name="Ohm R."/>
            <person name="Pangilinan J."/>
            <person name="Park H.-J."/>
            <person name="Ramirez L."/>
            <person name="Alfaro M."/>
            <person name="Sun H."/>
            <person name="Tritt A."/>
            <person name="Yoshinaga Y."/>
            <person name="Zwiers L.-H."/>
            <person name="Turgeon B."/>
            <person name="Goodwin S."/>
            <person name="Spatafora J."/>
            <person name="Crous P."/>
            <person name="Grigoriev I."/>
        </authorList>
    </citation>
    <scope>NUCLEOTIDE SEQUENCE</scope>
    <source>
        <strain evidence="3">CBS 627.86</strain>
    </source>
</reference>
<dbReference type="Pfam" id="PF06985">
    <property type="entry name" value="HET"/>
    <property type="match status" value="1"/>
</dbReference>
<protein>
    <submittedName>
        <fullName evidence="3">Heterokaryon incompatibility protein-domain-containing protein</fullName>
    </submittedName>
</protein>
<accession>A0A6A5ZTK3</accession>
<evidence type="ECO:0000313" key="4">
    <source>
        <dbReference type="Proteomes" id="UP000799770"/>
    </source>
</evidence>
<dbReference type="OrthoDB" id="2157530at2759"/>
<sequence>MLNFSRNLLRLSYAAYPYFSLRLKHLPHTAARLPKTLSDVRYGCFTMRTLAKRSLESKWPQAREKGDGPRRSKRIKNLDTEKLDAEKHSTEMRQFTLADSVTSAGLYRPLDDAGQELRVLVLLPAQTLSDPLVACLETTYLNAGRPPRFEALSYVWGAPEFTELIEISGAKRMITRNLSDALRRLRKRNIHRRLWVDALCINQDDVVEKSHRYRS</sequence>
<feature type="region of interest" description="Disordered" evidence="1">
    <location>
        <begin position="56"/>
        <end position="83"/>
    </location>
</feature>
<feature type="domain" description="Heterokaryon incompatibility" evidence="2">
    <location>
        <begin position="149"/>
        <end position="212"/>
    </location>
</feature>
<dbReference type="PANTHER" id="PTHR24148">
    <property type="entry name" value="ANKYRIN REPEAT DOMAIN-CONTAINING PROTEIN 39 HOMOLOG-RELATED"/>
    <property type="match status" value="1"/>
</dbReference>
<gene>
    <name evidence="3" type="ORF">BDV96DRAFT_13900</name>
</gene>
<evidence type="ECO:0000256" key="1">
    <source>
        <dbReference type="SAM" id="MobiDB-lite"/>
    </source>
</evidence>
<proteinExistence type="predicted"/>
<name>A0A6A5ZTK3_9PLEO</name>
<dbReference type="EMBL" id="ML977310">
    <property type="protein sequence ID" value="KAF2123042.1"/>
    <property type="molecule type" value="Genomic_DNA"/>
</dbReference>
<dbReference type="InterPro" id="IPR052895">
    <property type="entry name" value="HetReg/Transcr_Mod"/>
</dbReference>
<dbReference type="AlphaFoldDB" id="A0A6A5ZTK3"/>
<evidence type="ECO:0000259" key="2">
    <source>
        <dbReference type="Pfam" id="PF06985"/>
    </source>
</evidence>
<dbReference type="Proteomes" id="UP000799770">
    <property type="component" value="Unassembled WGS sequence"/>
</dbReference>